<dbReference type="GeneID" id="90075918"/>
<evidence type="ECO:0000256" key="1">
    <source>
        <dbReference type="SAM" id="MobiDB-lite"/>
    </source>
</evidence>
<gene>
    <name evidence="3" type="ORF">DASC09_052680</name>
</gene>
<organism evidence="3 4">
    <name type="scientific">Saccharomycopsis crataegensis</name>
    <dbReference type="NCBI Taxonomy" id="43959"/>
    <lineage>
        <taxon>Eukaryota</taxon>
        <taxon>Fungi</taxon>
        <taxon>Dikarya</taxon>
        <taxon>Ascomycota</taxon>
        <taxon>Saccharomycotina</taxon>
        <taxon>Saccharomycetes</taxon>
        <taxon>Saccharomycopsidaceae</taxon>
        <taxon>Saccharomycopsis</taxon>
    </lineage>
</organism>
<proteinExistence type="predicted"/>
<protein>
    <submittedName>
        <fullName evidence="3">Uncharacterized protein</fullName>
    </submittedName>
</protein>
<feature type="compositionally biased region" description="Polar residues" evidence="1">
    <location>
        <begin position="106"/>
        <end position="116"/>
    </location>
</feature>
<evidence type="ECO:0000313" key="4">
    <source>
        <dbReference type="Proteomes" id="UP001360560"/>
    </source>
</evidence>
<feature type="signal peptide" evidence="2">
    <location>
        <begin position="1"/>
        <end position="19"/>
    </location>
</feature>
<feature type="compositionally biased region" description="Acidic residues" evidence="1">
    <location>
        <begin position="131"/>
        <end position="153"/>
    </location>
</feature>
<reference evidence="3 4" key="1">
    <citation type="journal article" date="2023" name="Elife">
        <title>Identification of key yeast species and microbe-microbe interactions impacting larval growth of Drosophila in the wild.</title>
        <authorList>
            <person name="Mure A."/>
            <person name="Sugiura Y."/>
            <person name="Maeda R."/>
            <person name="Honda K."/>
            <person name="Sakurai N."/>
            <person name="Takahashi Y."/>
            <person name="Watada M."/>
            <person name="Katoh T."/>
            <person name="Gotoh A."/>
            <person name="Gotoh Y."/>
            <person name="Taniguchi I."/>
            <person name="Nakamura K."/>
            <person name="Hayashi T."/>
            <person name="Katayama T."/>
            <person name="Uemura T."/>
            <person name="Hattori Y."/>
        </authorList>
    </citation>
    <scope>NUCLEOTIDE SEQUENCE [LARGE SCALE GENOMIC DNA]</scope>
    <source>
        <strain evidence="3 4">SC-9</strain>
    </source>
</reference>
<feature type="compositionally biased region" description="Low complexity" evidence="1">
    <location>
        <begin position="82"/>
        <end position="100"/>
    </location>
</feature>
<dbReference type="RefSeq" id="XP_064854939.1">
    <property type="nucleotide sequence ID" value="XM_064998867.1"/>
</dbReference>
<dbReference type="AlphaFoldDB" id="A0AAV5QSX9"/>
<evidence type="ECO:0000313" key="3">
    <source>
        <dbReference type="EMBL" id="GMM37943.1"/>
    </source>
</evidence>
<dbReference type="Proteomes" id="UP001360560">
    <property type="component" value="Unassembled WGS sequence"/>
</dbReference>
<evidence type="ECO:0000256" key="2">
    <source>
        <dbReference type="SAM" id="SignalP"/>
    </source>
</evidence>
<name>A0AAV5QSX9_9ASCO</name>
<accession>A0AAV5QSX9</accession>
<feature type="region of interest" description="Disordered" evidence="1">
    <location>
        <begin position="82"/>
        <end position="156"/>
    </location>
</feature>
<feature type="chain" id="PRO_5043663590" evidence="2">
    <location>
        <begin position="20"/>
        <end position="334"/>
    </location>
</feature>
<keyword evidence="2" id="KW-0732">Signal</keyword>
<dbReference type="EMBL" id="BTFZ01000013">
    <property type="protein sequence ID" value="GMM37943.1"/>
    <property type="molecule type" value="Genomic_DNA"/>
</dbReference>
<keyword evidence="4" id="KW-1185">Reference proteome</keyword>
<sequence length="334" mass="35616">MRNTIIISTLLFLSTKVNSVPLPNTLGITNSNSTVNETTATSSSILSKASVTTTQHRTLLSNNLLRGARIGVTENALNKLNNTTVDTSNNLSSNSSFHLSGMETDLGNSGNETLSGEVTRIQQDENNASSSDDDSDKEEEEGEEEEGEEEEDGNISLIELINEDPELLSMVLEEAAVSLTILSQYGITPSMIEQYLFSNTTTNSTEIINLLSSPDLANESTLLGNSSMLSGNSTLTFEEEASLLYDNLLEESTLASSYIEDYSATATAASMITATSNYQSVLEDLAVDYSTAETGGSDDLTQASVHTPVSDTSSLATATATATKIWIKPVIKDA</sequence>
<comment type="caution">
    <text evidence="3">The sequence shown here is derived from an EMBL/GenBank/DDBJ whole genome shotgun (WGS) entry which is preliminary data.</text>
</comment>